<dbReference type="InterPro" id="IPR050309">
    <property type="entry name" value="Type-B_Carboxylest/Lipase"/>
</dbReference>
<evidence type="ECO:0000256" key="2">
    <source>
        <dbReference type="ARBA" id="ARBA00022801"/>
    </source>
</evidence>
<evidence type="ECO:0000313" key="6">
    <source>
        <dbReference type="Proteomes" id="UP001235664"/>
    </source>
</evidence>
<dbReference type="EMBL" id="JAVAIL010000003">
    <property type="protein sequence ID" value="MDP4540002.1"/>
    <property type="molecule type" value="Genomic_DNA"/>
</dbReference>
<dbReference type="PROSITE" id="PS00122">
    <property type="entry name" value="CARBOXYLESTERASE_B_1"/>
    <property type="match status" value="1"/>
</dbReference>
<feature type="domain" description="Carboxylesterase type B" evidence="4">
    <location>
        <begin position="12"/>
        <end position="477"/>
    </location>
</feature>
<evidence type="ECO:0000256" key="1">
    <source>
        <dbReference type="ARBA" id="ARBA00005964"/>
    </source>
</evidence>
<accession>A0ABT9H9J8</accession>
<dbReference type="EC" id="3.1.1.-" evidence="3"/>
<organism evidence="5 6">
    <name type="scientific">Qipengyuania benthica</name>
    <dbReference type="NCBI Taxonomy" id="3067651"/>
    <lineage>
        <taxon>Bacteria</taxon>
        <taxon>Pseudomonadati</taxon>
        <taxon>Pseudomonadota</taxon>
        <taxon>Alphaproteobacteria</taxon>
        <taxon>Sphingomonadales</taxon>
        <taxon>Erythrobacteraceae</taxon>
        <taxon>Qipengyuania</taxon>
    </lineage>
</organism>
<gene>
    <name evidence="5" type="ORF">Q9K01_10225</name>
</gene>
<dbReference type="InterPro" id="IPR019826">
    <property type="entry name" value="Carboxylesterase_B_AS"/>
</dbReference>
<evidence type="ECO:0000259" key="4">
    <source>
        <dbReference type="Pfam" id="PF00135"/>
    </source>
</evidence>
<protein>
    <recommendedName>
        <fullName evidence="3">Carboxylic ester hydrolase</fullName>
        <ecNumber evidence="3">3.1.1.-</ecNumber>
    </recommendedName>
</protein>
<dbReference type="Proteomes" id="UP001235664">
    <property type="component" value="Unassembled WGS sequence"/>
</dbReference>
<name>A0ABT9H9J8_9SPHN</name>
<sequence length="534" mass="56992">MAEQPSVAGHDQSVVAAPAGALQGRIAGDIRSFKGIPFAKPPVGVRRWKPPEKLAPWSGIRDAGEFGNSCVQLEANPSASSIYADDPAPAGEDCLTLNIWGDVAARDAPVFVWIHGGALVSGGSRFGMYDGESLARKGVVYVSINYRLGPLGYLAHPELSAESERGISGNYGLLDQIAALRWIKANIAAFGGDPERVTIAGESAGALSVLYLLASPEARGLFQRAISQSGYLISSPELNRTAHGHPSAEAAGLWLQNKLGAQDIGELRALDAQTLTDEAIAAGYLTWGTIDGTVLPRQTVETFDRGEQARVPLLAGFNSGEIRSLRRLLPPPPDSEQEYTDAIAGSYGDLADAFLELYPASDIDESMLAATRDAMYGWTAEKMVESQAELGEPSYLYLFDHGYPAADTAGLRAFHASEIPYVLGNVDHVTTAWPAIPATPAEREFAATLLEYWAAFAKDGNPNAAGVPEWPAYGDARSMMVFDDGTLVRRGGIGAAFDLQDRLVCRRLLAGDLPWHWNVGIASPENPGPTGRCK</sequence>
<evidence type="ECO:0000313" key="5">
    <source>
        <dbReference type="EMBL" id="MDP4540002.1"/>
    </source>
</evidence>
<comment type="caution">
    <text evidence="5">The sequence shown here is derived from an EMBL/GenBank/DDBJ whole genome shotgun (WGS) entry which is preliminary data.</text>
</comment>
<dbReference type="RefSeq" id="WP_305930148.1">
    <property type="nucleotide sequence ID" value="NZ_JAVAIL010000003.1"/>
</dbReference>
<keyword evidence="2 3" id="KW-0378">Hydrolase</keyword>
<dbReference type="SUPFAM" id="SSF53474">
    <property type="entry name" value="alpha/beta-Hydrolases"/>
    <property type="match status" value="1"/>
</dbReference>
<proteinExistence type="inferred from homology"/>
<dbReference type="InterPro" id="IPR029058">
    <property type="entry name" value="AB_hydrolase_fold"/>
</dbReference>
<dbReference type="Pfam" id="PF00135">
    <property type="entry name" value="COesterase"/>
    <property type="match status" value="1"/>
</dbReference>
<reference evidence="5 6" key="1">
    <citation type="submission" date="2023-08" db="EMBL/GenBank/DDBJ databases">
        <title>genomic of DY56.</title>
        <authorList>
            <person name="Wang Y."/>
        </authorList>
    </citation>
    <scope>NUCLEOTIDE SEQUENCE [LARGE SCALE GENOMIC DNA]</scope>
    <source>
        <strain evidence="5 6">DY56-A-20</strain>
    </source>
</reference>
<comment type="similarity">
    <text evidence="1 3">Belongs to the type-B carboxylesterase/lipase family.</text>
</comment>
<dbReference type="InterPro" id="IPR002018">
    <property type="entry name" value="CarbesteraseB"/>
</dbReference>
<evidence type="ECO:0000256" key="3">
    <source>
        <dbReference type="RuleBase" id="RU361235"/>
    </source>
</evidence>
<dbReference type="Gene3D" id="3.40.50.1820">
    <property type="entry name" value="alpha/beta hydrolase"/>
    <property type="match status" value="1"/>
</dbReference>
<keyword evidence="6" id="KW-1185">Reference proteome</keyword>
<dbReference type="PANTHER" id="PTHR11559">
    <property type="entry name" value="CARBOXYLESTERASE"/>
    <property type="match status" value="1"/>
</dbReference>